<dbReference type="Gene3D" id="2.170.150.20">
    <property type="entry name" value="Peptide methionine sulfoxide reductase"/>
    <property type="match status" value="1"/>
</dbReference>
<accession>A0A4Y9SEH6</accession>
<dbReference type="GO" id="GO:0005737">
    <property type="term" value="C:cytoplasm"/>
    <property type="evidence" value="ECO:0007669"/>
    <property type="project" value="TreeGrafter"/>
</dbReference>
<dbReference type="PROSITE" id="PS51790">
    <property type="entry name" value="MSRB"/>
    <property type="match status" value="1"/>
</dbReference>
<dbReference type="RefSeq" id="WP_135202082.1">
    <property type="nucleotide sequence ID" value="NZ_SPVG01000138.1"/>
</dbReference>
<dbReference type="PANTHER" id="PTHR10173:SF57">
    <property type="entry name" value="PEPTIDE-METHIONINE (R)-S-OXIDE REDUCTASE"/>
    <property type="match status" value="1"/>
</dbReference>
<evidence type="ECO:0000259" key="5">
    <source>
        <dbReference type="PROSITE" id="PS51790"/>
    </source>
</evidence>
<keyword evidence="2 6" id="KW-0560">Oxidoreductase</keyword>
<dbReference type="InterPro" id="IPR006311">
    <property type="entry name" value="TAT_signal"/>
</dbReference>
<organism evidence="6 7">
    <name type="scientific">Duganella callida</name>
    <dbReference type="NCBI Taxonomy" id="2561932"/>
    <lineage>
        <taxon>Bacteria</taxon>
        <taxon>Pseudomonadati</taxon>
        <taxon>Pseudomonadota</taxon>
        <taxon>Betaproteobacteria</taxon>
        <taxon>Burkholderiales</taxon>
        <taxon>Oxalobacteraceae</taxon>
        <taxon>Telluria group</taxon>
        <taxon>Duganella</taxon>
    </lineage>
</organism>
<feature type="domain" description="MsrB" evidence="5">
    <location>
        <begin position="41"/>
        <end position="162"/>
    </location>
</feature>
<evidence type="ECO:0000313" key="7">
    <source>
        <dbReference type="Proteomes" id="UP000297729"/>
    </source>
</evidence>
<dbReference type="GO" id="GO:0033743">
    <property type="term" value="F:peptide-methionine (R)-S-oxide reductase activity"/>
    <property type="evidence" value="ECO:0007669"/>
    <property type="project" value="UniProtKB-EC"/>
</dbReference>
<evidence type="ECO:0000256" key="4">
    <source>
        <dbReference type="SAM" id="SignalP"/>
    </source>
</evidence>
<gene>
    <name evidence="6" type="primary">msrB</name>
    <name evidence="6" type="ORF">E4L98_13550</name>
</gene>
<dbReference type="Pfam" id="PF01641">
    <property type="entry name" value="SelR"/>
    <property type="match status" value="1"/>
</dbReference>
<sequence length="164" mass="17904">MTNRRSFILKSGAALLTGIAAWQARGSMAAPAAAWEVTHTDAEWRAKLTPAQYEVLRKHGTERPFSSPLYKEHRAGKFSCAGCGNPLFSSKNKFDSGTGWPSFWKPLDRGVYTSRTTSLGLYGVEVQCRRCGSHLGDVFDDGPEPTGLRYCIDGVALNFTPGEA</sequence>
<protein>
    <recommendedName>
        <fullName evidence="1">peptide-methionine (R)-S-oxide reductase</fullName>
        <ecNumber evidence="1">1.8.4.12</ecNumber>
    </recommendedName>
</protein>
<dbReference type="InterPro" id="IPR002579">
    <property type="entry name" value="Met_Sox_Rdtase_MsrB_dom"/>
</dbReference>
<evidence type="ECO:0000256" key="2">
    <source>
        <dbReference type="ARBA" id="ARBA00023002"/>
    </source>
</evidence>
<dbReference type="GO" id="GO:0030091">
    <property type="term" value="P:protein repair"/>
    <property type="evidence" value="ECO:0007669"/>
    <property type="project" value="InterPro"/>
</dbReference>
<dbReference type="PROSITE" id="PS51318">
    <property type="entry name" value="TAT"/>
    <property type="match status" value="1"/>
</dbReference>
<dbReference type="Proteomes" id="UP000297729">
    <property type="component" value="Unassembled WGS sequence"/>
</dbReference>
<proteinExistence type="predicted"/>
<dbReference type="GO" id="GO:0006979">
    <property type="term" value="P:response to oxidative stress"/>
    <property type="evidence" value="ECO:0007669"/>
    <property type="project" value="InterPro"/>
</dbReference>
<dbReference type="EMBL" id="SPVG01000138">
    <property type="protein sequence ID" value="TFW21322.1"/>
    <property type="molecule type" value="Genomic_DNA"/>
</dbReference>
<reference evidence="6 7" key="1">
    <citation type="submission" date="2019-03" db="EMBL/GenBank/DDBJ databases">
        <title>Draft Genome Sequence of Duganella callidus sp. nov., a Novel Duganella Species Isolated from Cultivated Soil.</title>
        <authorList>
            <person name="Raths R."/>
            <person name="Peta V."/>
            <person name="Bucking H."/>
        </authorList>
    </citation>
    <scope>NUCLEOTIDE SEQUENCE [LARGE SCALE GENOMIC DNA]</scope>
    <source>
        <strain evidence="6 7">DN04</strain>
    </source>
</reference>
<feature type="signal peptide" evidence="4">
    <location>
        <begin position="1"/>
        <end position="29"/>
    </location>
</feature>
<evidence type="ECO:0000256" key="1">
    <source>
        <dbReference type="ARBA" id="ARBA00012499"/>
    </source>
</evidence>
<dbReference type="EC" id="1.8.4.12" evidence="1"/>
<dbReference type="NCBIfam" id="TIGR00357">
    <property type="entry name" value="peptide-methionine (R)-S-oxide reductase MsrB"/>
    <property type="match status" value="1"/>
</dbReference>
<dbReference type="AlphaFoldDB" id="A0A4Y9SEH6"/>
<dbReference type="SUPFAM" id="SSF51316">
    <property type="entry name" value="Mss4-like"/>
    <property type="match status" value="1"/>
</dbReference>
<comment type="caution">
    <text evidence="6">The sequence shown here is derived from an EMBL/GenBank/DDBJ whole genome shotgun (WGS) entry which is preliminary data.</text>
</comment>
<dbReference type="PANTHER" id="PTHR10173">
    <property type="entry name" value="METHIONINE SULFOXIDE REDUCTASE"/>
    <property type="match status" value="1"/>
</dbReference>
<feature type="chain" id="PRO_5021329756" description="peptide-methionine (R)-S-oxide reductase" evidence="4">
    <location>
        <begin position="30"/>
        <end position="164"/>
    </location>
</feature>
<evidence type="ECO:0000256" key="3">
    <source>
        <dbReference type="ARBA" id="ARBA00048488"/>
    </source>
</evidence>
<evidence type="ECO:0000313" key="6">
    <source>
        <dbReference type="EMBL" id="TFW21322.1"/>
    </source>
</evidence>
<dbReference type="OrthoDB" id="9785497at2"/>
<dbReference type="InterPro" id="IPR011057">
    <property type="entry name" value="Mss4-like_sf"/>
</dbReference>
<keyword evidence="7" id="KW-1185">Reference proteome</keyword>
<dbReference type="InterPro" id="IPR028427">
    <property type="entry name" value="Met_Sox_Rdtase_MsrB"/>
</dbReference>
<name>A0A4Y9SEH6_9BURK</name>
<keyword evidence="4" id="KW-0732">Signal</keyword>
<comment type="catalytic activity">
    <reaction evidence="3">
        <text>L-methionyl-[protein] + [thioredoxin]-disulfide + H2O = L-methionyl-(R)-S-oxide-[protein] + [thioredoxin]-dithiol</text>
        <dbReference type="Rhea" id="RHEA:24164"/>
        <dbReference type="Rhea" id="RHEA-COMP:10698"/>
        <dbReference type="Rhea" id="RHEA-COMP:10700"/>
        <dbReference type="Rhea" id="RHEA-COMP:12313"/>
        <dbReference type="Rhea" id="RHEA-COMP:12314"/>
        <dbReference type="ChEBI" id="CHEBI:15377"/>
        <dbReference type="ChEBI" id="CHEBI:16044"/>
        <dbReference type="ChEBI" id="CHEBI:29950"/>
        <dbReference type="ChEBI" id="CHEBI:45764"/>
        <dbReference type="ChEBI" id="CHEBI:50058"/>
        <dbReference type="EC" id="1.8.4.12"/>
    </reaction>
</comment>